<keyword evidence="2" id="KW-1185">Reference proteome</keyword>
<evidence type="ECO:0000313" key="2">
    <source>
        <dbReference type="Proteomes" id="UP001235939"/>
    </source>
</evidence>
<reference evidence="1 2" key="1">
    <citation type="submission" date="2022-01" db="EMBL/GenBank/DDBJ databases">
        <title>A chromosomal length assembly of Cordylochernes scorpioides.</title>
        <authorList>
            <person name="Zeh D."/>
            <person name="Zeh J."/>
        </authorList>
    </citation>
    <scope>NUCLEOTIDE SEQUENCE [LARGE SCALE GENOMIC DNA]</scope>
    <source>
        <strain evidence="1">IN4F17</strain>
        <tissue evidence="1">Whole Body</tissue>
    </source>
</reference>
<dbReference type="EMBL" id="CP092881">
    <property type="protein sequence ID" value="UYV80439.1"/>
    <property type="molecule type" value="Genomic_DNA"/>
</dbReference>
<protein>
    <submittedName>
        <fullName evidence="1">Uncharacterized protein</fullName>
    </submittedName>
</protein>
<gene>
    <name evidence="1" type="ORF">LAZ67_19000191</name>
</gene>
<dbReference type="Proteomes" id="UP001235939">
    <property type="component" value="Chromosome 19"/>
</dbReference>
<sequence length="128" mass="14563">MSIDASRTVVLLWKEEVAQTKSKLQIIGSRIDKMGSCLEEVRRRTAVGMDAIMKLDKIMKDFIQDKEVNCGGIGILCGHLWILTYFRHIMRVNGLEKMLGKIEGRPAMSWLEGIQKTTRRSLDESDGH</sequence>
<evidence type="ECO:0000313" key="1">
    <source>
        <dbReference type="EMBL" id="UYV80439.1"/>
    </source>
</evidence>
<proteinExistence type="predicted"/>
<organism evidence="1 2">
    <name type="scientific">Cordylochernes scorpioides</name>
    <dbReference type="NCBI Taxonomy" id="51811"/>
    <lineage>
        <taxon>Eukaryota</taxon>
        <taxon>Metazoa</taxon>
        <taxon>Ecdysozoa</taxon>
        <taxon>Arthropoda</taxon>
        <taxon>Chelicerata</taxon>
        <taxon>Arachnida</taxon>
        <taxon>Pseudoscorpiones</taxon>
        <taxon>Cheliferoidea</taxon>
        <taxon>Chernetidae</taxon>
        <taxon>Cordylochernes</taxon>
    </lineage>
</organism>
<name>A0ABY6LHU0_9ARAC</name>
<accession>A0ABY6LHU0</accession>